<evidence type="ECO:0000313" key="1">
    <source>
        <dbReference type="EMBL" id="MCD9560918.1"/>
    </source>
</evidence>
<gene>
    <name evidence="1" type="ORF">HAX54_019743</name>
</gene>
<reference evidence="1 2" key="1">
    <citation type="journal article" date="2021" name="BMC Genomics">
        <title>Datura genome reveals duplications of psychoactive alkaloid biosynthetic genes and high mutation rate following tissue culture.</title>
        <authorList>
            <person name="Rajewski A."/>
            <person name="Carter-House D."/>
            <person name="Stajich J."/>
            <person name="Litt A."/>
        </authorList>
    </citation>
    <scope>NUCLEOTIDE SEQUENCE [LARGE SCALE GENOMIC DNA]</scope>
    <source>
        <strain evidence="1">AR-01</strain>
    </source>
</reference>
<evidence type="ECO:0000313" key="2">
    <source>
        <dbReference type="Proteomes" id="UP000823775"/>
    </source>
</evidence>
<protein>
    <submittedName>
        <fullName evidence="1">Uncharacterized protein</fullName>
    </submittedName>
</protein>
<dbReference type="EMBL" id="JACEIK010002398">
    <property type="protein sequence ID" value="MCD9560918.1"/>
    <property type="molecule type" value="Genomic_DNA"/>
</dbReference>
<organism evidence="1 2">
    <name type="scientific">Datura stramonium</name>
    <name type="common">Jimsonweed</name>
    <name type="synonym">Common thornapple</name>
    <dbReference type="NCBI Taxonomy" id="4076"/>
    <lineage>
        <taxon>Eukaryota</taxon>
        <taxon>Viridiplantae</taxon>
        <taxon>Streptophyta</taxon>
        <taxon>Embryophyta</taxon>
        <taxon>Tracheophyta</taxon>
        <taxon>Spermatophyta</taxon>
        <taxon>Magnoliopsida</taxon>
        <taxon>eudicotyledons</taxon>
        <taxon>Gunneridae</taxon>
        <taxon>Pentapetalae</taxon>
        <taxon>asterids</taxon>
        <taxon>lamiids</taxon>
        <taxon>Solanales</taxon>
        <taxon>Solanaceae</taxon>
        <taxon>Solanoideae</taxon>
        <taxon>Datureae</taxon>
        <taxon>Datura</taxon>
    </lineage>
</organism>
<comment type="caution">
    <text evidence="1">The sequence shown here is derived from an EMBL/GenBank/DDBJ whole genome shotgun (WGS) entry which is preliminary data.</text>
</comment>
<sequence>MAPLISAPLVLGGAIYVEGFPKDPLLVVEKYEWSGLLNNLESLSELLEAAPRAQAITSDEENLIDGLYGSHVAFGSELQTKKISKGKHARRCSVLKARL</sequence>
<name>A0ABS8URE9_DATST</name>
<dbReference type="Proteomes" id="UP000823775">
    <property type="component" value="Unassembled WGS sequence"/>
</dbReference>
<accession>A0ABS8URE9</accession>
<keyword evidence="2" id="KW-1185">Reference proteome</keyword>
<proteinExistence type="predicted"/>